<dbReference type="EMBL" id="RXIC02000023">
    <property type="protein sequence ID" value="KAB1213083.1"/>
    <property type="molecule type" value="Genomic_DNA"/>
</dbReference>
<dbReference type="AlphaFoldDB" id="A0A6A1UH46"/>
<feature type="compositionally biased region" description="Polar residues" evidence="2">
    <location>
        <begin position="112"/>
        <end position="121"/>
    </location>
</feature>
<protein>
    <recommendedName>
        <fullName evidence="3">RING-type domain-containing protein</fullName>
    </recommendedName>
</protein>
<gene>
    <name evidence="4" type="ORF">CJ030_MR0G019575</name>
    <name evidence="6" type="ORF">CJ030_MR5G000693</name>
    <name evidence="7" type="ORF">CJ030_MR5G000694</name>
    <name evidence="5" type="ORF">CJ030_MR6G005326</name>
</gene>
<dbReference type="Proteomes" id="UP000516437">
    <property type="component" value="Chromosome 6"/>
</dbReference>
<reference evidence="4" key="3">
    <citation type="submission" date="2019-09" db="EMBL/GenBank/DDBJ databases">
        <authorList>
            <person name="Gao Z."/>
        </authorList>
    </citation>
    <scope>NUCLEOTIDE SEQUENCE</scope>
    <source>
        <tissue evidence="4">Leaves</tissue>
    </source>
</reference>
<evidence type="ECO:0000259" key="3">
    <source>
        <dbReference type="PROSITE" id="PS50089"/>
    </source>
</evidence>
<feature type="region of interest" description="Disordered" evidence="2">
    <location>
        <begin position="103"/>
        <end position="123"/>
    </location>
</feature>
<dbReference type="Pfam" id="PF13639">
    <property type="entry name" value="zf-RING_2"/>
    <property type="match status" value="1"/>
</dbReference>
<dbReference type="FunFam" id="3.30.40.10:FF:000468">
    <property type="entry name" value="RING/U-box superfamily protein"/>
    <property type="match status" value="1"/>
</dbReference>
<dbReference type="SMART" id="SM00184">
    <property type="entry name" value="RING"/>
    <property type="match status" value="1"/>
</dbReference>
<keyword evidence="1" id="KW-0479">Metal-binding</keyword>
<keyword evidence="8" id="KW-1185">Reference proteome</keyword>
<dbReference type="InterPro" id="IPR013083">
    <property type="entry name" value="Znf_RING/FYVE/PHD"/>
</dbReference>
<dbReference type="PROSITE" id="PS50089">
    <property type="entry name" value="ZF_RING_2"/>
    <property type="match status" value="1"/>
</dbReference>
<reference evidence="4 8" key="2">
    <citation type="journal article" date="2019" name="Plant Biotechnol. J.">
        <title>The red bayberry genome and genetic basis of sex determination.</title>
        <authorList>
            <person name="Jia H.M."/>
            <person name="Jia H.J."/>
            <person name="Cai Q.L."/>
            <person name="Wang Y."/>
            <person name="Zhao H.B."/>
            <person name="Yang W.F."/>
            <person name="Wang G.Y."/>
            <person name="Li Y.H."/>
            <person name="Zhan D.L."/>
            <person name="Shen Y.T."/>
            <person name="Niu Q.F."/>
            <person name="Chang L."/>
            <person name="Qiu J."/>
            <person name="Zhao L."/>
            <person name="Xie H.B."/>
            <person name="Fu W.Y."/>
            <person name="Jin J."/>
            <person name="Li X.W."/>
            <person name="Jiao Y."/>
            <person name="Zhou C.C."/>
            <person name="Tu T."/>
            <person name="Chai C.Y."/>
            <person name="Gao J.L."/>
            <person name="Fan L.J."/>
            <person name="van de Weg E."/>
            <person name="Wang J.Y."/>
            <person name="Gao Z.S."/>
        </authorList>
    </citation>
    <scope>NUCLEOTIDE SEQUENCE [LARGE SCALE GENOMIC DNA]</scope>
    <source>
        <tissue evidence="4">Leaves</tissue>
    </source>
</reference>
<dbReference type="Gene3D" id="3.30.40.10">
    <property type="entry name" value="Zinc/RING finger domain, C3HC4 (zinc finger)"/>
    <property type="match status" value="1"/>
</dbReference>
<dbReference type="GO" id="GO:0008270">
    <property type="term" value="F:zinc ion binding"/>
    <property type="evidence" value="ECO:0007669"/>
    <property type="project" value="UniProtKB-KW"/>
</dbReference>
<evidence type="ECO:0000256" key="2">
    <source>
        <dbReference type="SAM" id="MobiDB-lite"/>
    </source>
</evidence>
<evidence type="ECO:0000313" key="6">
    <source>
        <dbReference type="EMBL" id="KAB1213082.1"/>
    </source>
</evidence>
<comment type="caution">
    <text evidence="4">The sequence shown here is derived from an EMBL/GenBank/DDBJ whole genome shotgun (WGS) entry which is preliminary data.</text>
</comment>
<dbReference type="InterPro" id="IPR051826">
    <property type="entry name" value="E3_ubiquitin-ligase_domain"/>
</dbReference>
<keyword evidence="1" id="KW-0862">Zinc</keyword>
<name>A0A6A1UH46_9ROSI</name>
<reference evidence="4" key="1">
    <citation type="submission" date="2018-07" db="EMBL/GenBank/DDBJ databases">
        <authorList>
            <person name="Gao Z.-S."/>
            <person name="Jia H.-M."/>
            <person name="Jia H.-J."/>
            <person name="Cai Q.-L."/>
            <person name="Wang Y."/>
            <person name="Zhao H.-B."/>
        </authorList>
    </citation>
    <scope>NUCLEOTIDE SEQUENCE</scope>
    <source>
        <tissue evidence="4">Leaves</tissue>
    </source>
</reference>
<dbReference type="PANTHER" id="PTHR22765:SF396">
    <property type="entry name" value="RING_U-BOX SUPERFAMILY PROTEIN"/>
    <property type="match status" value="1"/>
</dbReference>
<keyword evidence="1" id="KW-0863">Zinc-finger</keyword>
<dbReference type="InterPro" id="IPR001841">
    <property type="entry name" value="Znf_RING"/>
</dbReference>
<dbReference type="CDD" id="cd16454">
    <property type="entry name" value="RING-H2_PA-TM-RING"/>
    <property type="match status" value="1"/>
</dbReference>
<feature type="domain" description="RING-type" evidence="3">
    <location>
        <begin position="189"/>
        <end position="230"/>
    </location>
</feature>
<proteinExistence type="predicted"/>
<dbReference type="SUPFAM" id="SSF57850">
    <property type="entry name" value="RING/U-box"/>
    <property type="match status" value="1"/>
</dbReference>
<evidence type="ECO:0000313" key="5">
    <source>
        <dbReference type="EMBL" id="KAB1209761.1"/>
    </source>
</evidence>
<dbReference type="Proteomes" id="UP000516437">
    <property type="component" value="Chromosome 5"/>
</dbReference>
<evidence type="ECO:0000256" key="1">
    <source>
        <dbReference type="PROSITE-ProRule" id="PRU00175"/>
    </source>
</evidence>
<dbReference type="EMBL" id="RXIC02000024">
    <property type="protein sequence ID" value="KAB1209761.1"/>
    <property type="molecule type" value="Genomic_DNA"/>
</dbReference>
<evidence type="ECO:0000313" key="7">
    <source>
        <dbReference type="EMBL" id="KAB1213083.1"/>
    </source>
</evidence>
<dbReference type="EMBL" id="RXIC02000447">
    <property type="protein sequence ID" value="KAB1199601.1"/>
    <property type="molecule type" value="Genomic_DNA"/>
</dbReference>
<organism evidence="4 8">
    <name type="scientific">Morella rubra</name>
    <name type="common">Chinese bayberry</name>
    <dbReference type="NCBI Taxonomy" id="262757"/>
    <lineage>
        <taxon>Eukaryota</taxon>
        <taxon>Viridiplantae</taxon>
        <taxon>Streptophyta</taxon>
        <taxon>Embryophyta</taxon>
        <taxon>Tracheophyta</taxon>
        <taxon>Spermatophyta</taxon>
        <taxon>Magnoliopsida</taxon>
        <taxon>eudicotyledons</taxon>
        <taxon>Gunneridae</taxon>
        <taxon>Pentapetalae</taxon>
        <taxon>rosids</taxon>
        <taxon>fabids</taxon>
        <taxon>Fagales</taxon>
        <taxon>Myricaceae</taxon>
        <taxon>Morella</taxon>
    </lineage>
</organism>
<dbReference type="GO" id="GO:0061630">
    <property type="term" value="F:ubiquitin protein ligase activity"/>
    <property type="evidence" value="ECO:0007669"/>
    <property type="project" value="TreeGrafter"/>
</dbReference>
<dbReference type="GO" id="GO:0006511">
    <property type="term" value="P:ubiquitin-dependent protein catabolic process"/>
    <property type="evidence" value="ECO:0007669"/>
    <property type="project" value="TreeGrafter"/>
</dbReference>
<dbReference type="OrthoDB" id="8062037at2759"/>
<dbReference type="PANTHER" id="PTHR22765">
    <property type="entry name" value="RING FINGER AND PROTEASE ASSOCIATED DOMAIN-CONTAINING"/>
    <property type="match status" value="1"/>
</dbReference>
<sequence length="281" mass="31672">MSRGADNFRPTPAANWDYSERDYGAYHTPYNHNEPNRAPPPFPRSRFFQVTPDVRAGTPLYSPRAYTERMITWSFGLASGFPGHNISSAQIVFLDSNTAREANSRPRGIIQDSRSGFTGQRRSMVPTVPEEDSRLTHEEQKKALTKLKKEIYTPSPKRLARRLGRSYGANTQDALNETGKDRDEDGKRCAICLDDFEPRQEVVLTPCDHMFHEDCIVPWVKSQGQCPVCRSQFGERKSGSSSNLNNSTIPHVAANDLVAGELMSLVRSMEEVFQWGHGPPR</sequence>
<evidence type="ECO:0000313" key="8">
    <source>
        <dbReference type="Proteomes" id="UP000516437"/>
    </source>
</evidence>
<accession>A0A6A1UH46</accession>
<dbReference type="EMBL" id="RXIC02000023">
    <property type="protein sequence ID" value="KAB1213082.1"/>
    <property type="molecule type" value="Genomic_DNA"/>
</dbReference>
<evidence type="ECO:0000313" key="4">
    <source>
        <dbReference type="EMBL" id="KAB1199601.1"/>
    </source>
</evidence>